<organism evidence="2">
    <name type="scientific">Eucalyptus grandis</name>
    <name type="common">Flooded gum</name>
    <dbReference type="NCBI Taxonomy" id="71139"/>
    <lineage>
        <taxon>Eukaryota</taxon>
        <taxon>Viridiplantae</taxon>
        <taxon>Streptophyta</taxon>
        <taxon>Embryophyta</taxon>
        <taxon>Tracheophyta</taxon>
        <taxon>Spermatophyta</taxon>
        <taxon>Magnoliopsida</taxon>
        <taxon>eudicotyledons</taxon>
        <taxon>Gunneridae</taxon>
        <taxon>Pentapetalae</taxon>
        <taxon>rosids</taxon>
        <taxon>malvids</taxon>
        <taxon>Myrtales</taxon>
        <taxon>Myrtaceae</taxon>
        <taxon>Myrtoideae</taxon>
        <taxon>Eucalypteae</taxon>
        <taxon>Eucalyptus</taxon>
    </lineage>
</organism>
<evidence type="ECO:0000313" key="1">
    <source>
        <dbReference type="EMBL" id="KAK2631987.1"/>
    </source>
</evidence>
<dbReference type="Proteomes" id="UP000030711">
    <property type="component" value="Unassembled WGS sequence"/>
</dbReference>
<proteinExistence type="predicted"/>
<reference evidence="2" key="1">
    <citation type="submission" date="2013-07" db="EMBL/GenBank/DDBJ databases">
        <title>The genome of Eucalyptus grandis.</title>
        <authorList>
            <person name="Schmutz J."/>
            <person name="Hayes R."/>
            <person name="Myburg A."/>
            <person name="Tuskan G."/>
            <person name="Grattapaglia D."/>
            <person name="Rokhsar D.S."/>
        </authorList>
    </citation>
    <scope>NUCLEOTIDE SEQUENCE</scope>
    <source>
        <tissue evidence="2">Leaf extractions</tissue>
    </source>
</reference>
<sequence length="70" mass="8081">MCKYGQIKQEKYNRADKASGKGGKKILTFFTYEISFLERFIHRLGKSSFADINAHNRIKYSYGISQPGKD</sequence>
<protein>
    <submittedName>
        <fullName evidence="2">Uncharacterized protein</fullName>
    </submittedName>
</protein>
<dbReference type="AlphaFoldDB" id="A0A058ZRF7"/>
<dbReference type="EMBL" id="KK199388">
    <property type="protein sequence ID" value="KCW44367.1"/>
    <property type="molecule type" value="Genomic_DNA"/>
</dbReference>
<accession>A0A058ZRF7</accession>
<keyword evidence="3" id="KW-1185">Reference proteome</keyword>
<dbReference type="Gramene" id="KCW44367">
    <property type="protein sequence ID" value="KCW44367"/>
    <property type="gene ID" value="EUGRSUZ_L02161"/>
</dbReference>
<reference evidence="1" key="4">
    <citation type="submission" date="2023-07" db="EMBL/GenBank/DDBJ databases">
        <authorList>
            <person name="Myburg A.A."/>
            <person name="Grattapaglia D."/>
            <person name="Tuskan G.A."/>
            <person name="Hellsten U."/>
            <person name="Hayes R.D."/>
            <person name="Grimwood J."/>
            <person name="Jenkins J."/>
            <person name="Lindquist E."/>
            <person name="Tice H."/>
            <person name="Bauer D."/>
            <person name="Goodstein D.M."/>
            <person name="Dubchak I."/>
            <person name="Poliakov A."/>
            <person name="Mizrachi E."/>
            <person name="Kullan A.R."/>
            <person name="Hussey S.G."/>
            <person name="Pinard D."/>
            <person name="Van D.M."/>
            <person name="Singh P."/>
            <person name="Van J.I."/>
            <person name="Silva-Junior O.B."/>
            <person name="Togawa R.C."/>
            <person name="Pappas M.R."/>
            <person name="Faria D.A."/>
            <person name="Sansaloni C.P."/>
            <person name="Petroli C.D."/>
            <person name="Yang X."/>
            <person name="Ranjan P."/>
            <person name="Tschaplinski T.J."/>
            <person name="Ye C.Y."/>
            <person name="Li T."/>
            <person name="Sterck L."/>
            <person name="Vanneste K."/>
            <person name="Murat F."/>
            <person name="Soler M."/>
            <person name="Clemente H.S."/>
            <person name="Saidi N."/>
            <person name="Cassan-Wang H."/>
            <person name="Dunand C."/>
            <person name="Hefer C.A."/>
            <person name="Bornberg-Bauer E."/>
            <person name="Kersting A.R."/>
            <person name="Vining K."/>
            <person name="Amarasinghe V."/>
            <person name="Ranik M."/>
            <person name="Naithani S."/>
            <person name="Elser J."/>
            <person name="Boyd A.E."/>
            <person name="Liston A."/>
            <person name="Spatafora J.W."/>
            <person name="Dharmwardhana P."/>
            <person name="Raja R."/>
            <person name="Sullivan C."/>
            <person name="Romanel E."/>
            <person name="Alves-Ferreira M."/>
            <person name="Kulheim C."/>
            <person name="Foley W."/>
            <person name="Carocha V."/>
            <person name="Paiva J."/>
            <person name="Kudrna D."/>
            <person name="Brommonschenkel S.H."/>
            <person name="Pasquali G."/>
            <person name="Byrne M."/>
            <person name="Rigault P."/>
            <person name="Tibbits J."/>
            <person name="Spokevicius A."/>
            <person name="Jones R.C."/>
            <person name="Steane D.A."/>
            <person name="Vaillancourt R.E."/>
            <person name="Potts B.M."/>
            <person name="Joubert F."/>
            <person name="Barry K."/>
            <person name="Pappas G.J."/>
            <person name="Strauss S.H."/>
            <person name="Jaiswal P."/>
            <person name="Grima-Pettenati J."/>
            <person name="Salse J."/>
            <person name="Van D.P."/>
            <person name="Rokhsar D.S."/>
            <person name="Schmutz J."/>
        </authorList>
    </citation>
    <scope>NUCLEOTIDE SEQUENCE</scope>
    <source>
        <tissue evidence="1">Leaf extractions</tissue>
    </source>
</reference>
<name>A0A058ZRF7_EUCGR</name>
<evidence type="ECO:0000313" key="2">
    <source>
        <dbReference type="EMBL" id="KCW44367.1"/>
    </source>
</evidence>
<gene>
    <name evidence="2" type="ORF">EUGRSUZ_L02161</name>
</gene>
<reference evidence="1" key="3">
    <citation type="submission" date="2023-04" db="EMBL/GenBank/DDBJ databases">
        <title>WGS assembly of Eucalyptus grandis.</title>
        <authorList>
            <person name="Myburg A."/>
            <person name="Grattapaglia D."/>
            <person name="Tuskan G."/>
            <person name="Hellsten U."/>
            <person name="Hayes R."/>
            <person name="Grimwood J."/>
            <person name="Jenkins J."/>
            <person name="Lindquist E."/>
            <person name="Tice H."/>
            <person name="Bauer D."/>
            <person name="Goodstein D."/>
            <person name="Dubchak I."/>
            <person name="Poliakov A."/>
            <person name="Mizrachi E."/>
            <person name="Kullan A."/>
            <person name="Hussey S."/>
            <person name="Pinard D."/>
            <person name="Van D."/>
            <person name="Singh P."/>
            <person name="Van J."/>
            <person name="Silva-Junior O."/>
            <person name="Togawa R."/>
            <person name="Pappas M."/>
            <person name="Faria D."/>
            <person name="Sansaloni C."/>
            <person name="Petroli C."/>
            <person name="Yang X."/>
            <person name="Ranjan P."/>
            <person name="Tschaplinski T."/>
            <person name="Ye C."/>
            <person name="Li T."/>
            <person name="Sterck L."/>
            <person name="Vanneste K."/>
            <person name="Murat F."/>
            <person name="Soler M."/>
            <person name="Clemente H."/>
            <person name="Saidi N."/>
            <person name="Cassan-Wang H."/>
            <person name="Dunand C."/>
            <person name="Hefer C."/>
            <person name="Bornberg-Bauer E."/>
            <person name="Kersting A."/>
            <person name="Vining K."/>
            <person name="Amarasinghe V."/>
            <person name="Ranik M."/>
            <person name="Naithani S."/>
            <person name="Elser J."/>
            <person name="Boyd A."/>
            <person name="Liston A."/>
            <person name="Spatafora J."/>
            <person name="Dharmwardhana P."/>
            <person name="Raja R."/>
            <person name="Sullivan C."/>
            <person name="Romanel E."/>
            <person name="Alves-Ferreira M."/>
            <person name="Kulheim C."/>
            <person name="Foley W."/>
            <person name="Carocha V."/>
            <person name="Paiva J."/>
            <person name="Kudrna D."/>
            <person name="Brommonschenkel S."/>
            <person name="Pasquali G."/>
            <person name="Byrne M."/>
            <person name="Rigault P."/>
            <person name="Tibbits J."/>
            <person name="Spokevicius A."/>
            <person name="Jones R."/>
            <person name="Steane D."/>
            <person name="Vaillancourt R."/>
            <person name="Potts B."/>
            <person name="Joubert F."/>
            <person name="Barry K."/>
            <person name="Pappas G."/>
            <person name="Strauss S."/>
            <person name="Jaiswal P."/>
            <person name="Grima-Pettenati J."/>
            <person name="Salse J."/>
            <person name="Van D."/>
            <person name="Rokhsar D."/>
            <person name="Schmutz J."/>
        </authorList>
    </citation>
    <scope>NUCLEOTIDE SEQUENCE</scope>
    <source>
        <tissue evidence="1">Leaf extractions</tissue>
    </source>
</reference>
<evidence type="ECO:0000313" key="3">
    <source>
        <dbReference type="Proteomes" id="UP000030711"/>
    </source>
</evidence>
<dbReference type="InParanoid" id="A0A058ZRF7"/>
<reference evidence="1" key="2">
    <citation type="journal article" date="2014" name="Nature">
        <title>The genome of Eucalyptus grandis.</title>
        <authorList>
            <person name="Myburg A.A."/>
            <person name="Grattapaglia D."/>
            <person name="Tuskan G.A."/>
            <person name="Hellsten U."/>
            <person name="Hayes R.D."/>
            <person name="Grimwood J."/>
            <person name="Jenkins J."/>
            <person name="Lindquist E."/>
            <person name="Tice H."/>
            <person name="Bauer D."/>
            <person name="Goodstein D.M."/>
            <person name="Dubchak I."/>
            <person name="Poliakov A."/>
            <person name="Mizrachi E."/>
            <person name="Kullan A.R."/>
            <person name="Hussey S.G."/>
            <person name="Pinard D."/>
            <person name="van der Merwe K."/>
            <person name="Singh P."/>
            <person name="van Jaarsveld I."/>
            <person name="Silva-Junior O.B."/>
            <person name="Togawa R.C."/>
            <person name="Pappas M.R."/>
            <person name="Faria D.A."/>
            <person name="Sansaloni C.P."/>
            <person name="Petroli C.D."/>
            <person name="Yang X."/>
            <person name="Ranjan P."/>
            <person name="Tschaplinski T.J."/>
            <person name="Ye C.Y."/>
            <person name="Li T."/>
            <person name="Sterck L."/>
            <person name="Vanneste K."/>
            <person name="Murat F."/>
            <person name="Soler M."/>
            <person name="Clemente H.S."/>
            <person name="Saidi N."/>
            <person name="Cassan-Wang H."/>
            <person name="Dunand C."/>
            <person name="Hefer C.A."/>
            <person name="Bornberg-Bauer E."/>
            <person name="Kersting A.R."/>
            <person name="Vining K."/>
            <person name="Amarasinghe V."/>
            <person name="Ranik M."/>
            <person name="Naithani S."/>
            <person name="Elser J."/>
            <person name="Boyd A.E."/>
            <person name="Liston A."/>
            <person name="Spatafora J.W."/>
            <person name="Dharmwardhana P."/>
            <person name="Raja R."/>
            <person name="Sullivan C."/>
            <person name="Romanel E."/>
            <person name="Alves-Ferreira M."/>
            <person name="Kulheim C."/>
            <person name="Foley W."/>
            <person name="Carocha V."/>
            <person name="Paiva J."/>
            <person name="Kudrna D."/>
            <person name="Brommonschenkel S.H."/>
            <person name="Pasquali G."/>
            <person name="Byrne M."/>
            <person name="Rigault P."/>
            <person name="Tibbits J."/>
            <person name="Spokevicius A."/>
            <person name="Jones R.C."/>
            <person name="Steane D.A."/>
            <person name="Vaillancourt R.E."/>
            <person name="Potts B.M."/>
            <person name="Joubert F."/>
            <person name="Barry K."/>
            <person name="Pappas G.J."/>
            <person name="Strauss S.H."/>
            <person name="Jaiswal P."/>
            <person name="Grima-Pettenati J."/>
            <person name="Salse J."/>
            <person name="Van de Peer Y."/>
            <person name="Rokhsar D.S."/>
            <person name="Schmutz J."/>
        </authorList>
    </citation>
    <scope>NUCLEOTIDE SEQUENCE</scope>
    <source>
        <tissue evidence="1">Leaf extractions</tissue>
    </source>
</reference>
<dbReference type="EMBL" id="MU848871">
    <property type="protein sequence ID" value="KAK2631987.1"/>
    <property type="molecule type" value="Genomic_DNA"/>
</dbReference>